<gene>
    <name evidence="4" type="ORF">ACH61_00035</name>
</gene>
<keyword evidence="4" id="KW-0012">Acyltransferase</keyword>
<accession>A0A168GB79</accession>
<dbReference type="AlphaFoldDB" id="A0A168GB79"/>
<evidence type="ECO:0000259" key="3">
    <source>
        <dbReference type="Pfam" id="PF20154"/>
    </source>
</evidence>
<dbReference type="Pfam" id="PF20154">
    <property type="entry name" value="LNT_N"/>
    <property type="match status" value="1"/>
</dbReference>
<dbReference type="InterPro" id="IPR045378">
    <property type="entry name" value="LNT_N"/>
</dbReference>
<keyword evidence="2" id="KW-1133">Transmembrane helix</keyword>
<evidence type="ECO:0000313" key="5">
    <source>
        <dbReference type="Proteomes" id="UP000076717"/>
    </source>
</evidence>
<evidence type="ECO:0000313" key="4">
    <source>
        <dbReference type="EMBL" id="KZX22815.1"/>
    </source>
</evidence>
<feature type="transmembrane region" description="Helical" evidence="2">
    <location>
        <begin position="89"/>
        <end position="110"/>
    </location>
</feature>
<name>A0A168GB79_9MICO</name>
<organism evidence="4 5">
    <name type="scientific">Rathayibacter tanaceti</name>
    <dbReference type="NCBI Taxonomy" id="1671680"/>
    <lineage>
        <taxon>Bacteria</taxon>
        <taxon>Bacillati</taxon>
        <taxon>Actinomycetota</taxon>
        <taxon>Actinomycetes</taxon>
        <taxon>Micrococcales</taxon>
        <taxon>Microbacteriaceae</taxon>
        <taxon>Rathayibacter</taxon>
    </lineage>
</organism>
<evidence type="ECO:0000256" key="2">
    <source>
        <dbReference type="SAM" id="Phobius"/>
    </source>
</evidence>
<protein>
    <submittedName>
        <fullName evidence="4">Apolipoprotein N-acyltransferase</fullName>
    </submittedName>
</protein>
<reference evidence="4 5" key="1">
    <citation type="submission" date="2015-08" db="EMBL/GenBank/DDBJ databases">
        <title>Draft Genome Sequence of Rathayibacter sp. Strain VKM Ac-2596 Isolated from Leaf Gall Induced by Plant-Parasitic Nematodes.</title>
        <authorList>
            <person name="Vasilenko O.V."/>
            <person name="Starodumova I.P."/>
            <person name="Tarlachkov S.V."/>
            <person name="Dorofeeva L.V."/>
            <person name="Evtushenko L.I."/>
        </authorList>
    </citation>
    <scope>NUCLEOTIDE SEQUENCE [LARGE SCALE GENOMIC DNA]</scope>
    <source>
        <strain evidence="4 5">VKM Ac-2596</strain>
    </source>
</reference>
<feature type="domain" description="Apolipoprotein N-acyltransferase N-terminal" evidence="3">
    <location>
        <begin position="26"/>
        <end position="174"/>
    </location>
</feature>
<keyword evidence="2" id="KW-0812">Transmembrane</keyword>
<dbReference type="EMBL" id="LIIN01000001">
    <property type="protein sequence ID" value="KZX22815.1"/>
    <property type="molecule type" value="Genomic_DNA"/>
</dbReference>
<feature type="compositionally biased region" description="Basic residues" evidence="1">
    <location>
        <begin position="191"/>
        <end position="213"/>
    </location>
</feature>
<proteinExistence type="predicted"/>
<feature type="region of interest" description="Disordered" evidence="1">
    <location>
        <begin position="191"/>
        <end position="233"/>
    </location>
</feature>
<comment type="caution">
    <text evidence="4">The sequence shown here is derived from an EMBL/GenBank/DDBJ whole genome shotgun (WGS) entry which is preliminary data.</text>
</comment>
<dbReference type="Proteomes" id="UP000076717">
    <property type="component" value="Unassembled WGS sequence"/>
</dbReference>
<feature type="transmembrane region" description="Helical" evidence="2">
    <location>
        <begin position="62"/>
        <end position="83"/>
    </location>
</feature>
<dbReference type="GO" id="GO:0016746">
    <property type="term" value="F:acyltransferase activity"/>
    <property type="evidence" value="ECO:0007669"/>
    <property type="project" value="UniProtKB-KW"/>
</dbReference>
<keyword evidence="5" id="KW-1185">Reference proteome</keyword>
<evidence type="ECO:0000256" key="1">
    <source>
        <dbReference type="SAM" id="MobiDB-lite"/>
    </source>
</evidence>
<keyword evidence="4" id="KW-0449">Lipoprotein</keyword>
<sequence>MRPLPPPADGRTVPLWVAVPLSALGGAVLDRGFPDSDVWPLAIVGTAAILFALAGRGFWSGALVGLVGGGVFWGVHISWLTLYLGLVPWAALAVLQAIFFSLSAGLMAVASTRGYRVWTGPLGRMVGLPAVLAALWIGRETVTNVWPYGGFAWGRLALSQSISPLAGLAAWVASPGSASSSRSSRLCSPKRFARSRCRPRRARPRSWLRRRGARLPGLAGSDGGDDADRGGAG</sequence>
<feature type="transmembrane region" description="Helical" evidence="2">
    <location>
        <begin position="38"/>
        <end position="55"/>
    </location>
</feature>
<keyword evidence="2" id="KW-0472">Membrane</keyword>
<keyword evidence="4" id="KW-0808">Transferase</keyword>